<organism evidence="1 2">
    <name type="scientific">Triparma retinervis</name>
    <dbReference type="NCBI Taxonomy" id="2557542"/>
    <lineage>
        <taxon>Eukaryota</taxon>
        <taxon>Sar</taxon>
        <taxon>Stramenopiles</taxon>
        <taxon>Ochrophyta</taxon>
        <taxon>Bolidophyceae</taxon>
        <taxon>Parmales</taxon>
        <taxon>Triparmaceae</taxon>
        <taxon>Triparma</taxon>
    </lineage>
</organism>
<protein>
    <submittedName>
        <fullName evidence="1">Uncharacterized protein</fullName>
    </submittedName>
</protein>
<keyword evidence="2" id="KW-1185">Reference proteome</keyword>
<dbReference type="Proteomes" id="UP001165082">
    <property type="component" value="Unassembled WGS sequence"/>
</dbReference>
<evidence type="ECO:0000313" key="2">
    <source>
        <dbReference type="Proteomes" id="UP001165082"/>
    </source>
</evidence>
<reference evidence="1" key="1">
    <citation type="submission" date="2022-07" db="EMBL/GenBank/DDBJ databases">
        <title>Genome analysis of Parmales, a sister group of diatoms, reveals the evolutionary specialization of diatoms from phago-mixotrophs to photoautotrophs.</title>
        <authorList>
            <person name="Ban H."/>
            <person name="Sato S."/>
            <person name="Yoshikawa S."/>
            <person name="Kazumasa Y."/>
            <person name="Nakamura Y."/>
            <person name="Ichinomiya M."/>
            <person name="Saitoh K."/>
            <person name="Sato N."/>
            <person name="Blanc-Mathieu R."/>
            <person name="Endo H."/>
            <person name="Kuwata A."/>
            <person name="Ogata H."/>
        </authorList>
    </citation>
    <scope>NUCLEOTIDE SEQUENCE</scope>
</reference>
<proteinExistence type="predicted"/>
<gene>
    <name evidence="1" type="ORF">TrRE_jg13304</name>
</gene>
<evidence type="ECO:0000313" key="1">
    <source>
        <dbReference type="EMBL" id="GMH62038.1"/>
    </source>
</evidence>
<accession>A0A9W7E4H0</accession>
<comment type="caution">
    <text evidence="1">The sequence shown here is derived from an EMBL/GenBank/DDBJ whole genome shotgun (WGS) entry which is preliminary data.</text>
</comment>
<dbReference type="EMBL" id="BRXZ01001089">
    <property type="protein sequence ID" value="GMH62038.1"/>
    <property type="molecule type" value="Genomic_DNA"/>
</dbReference>
<dbReference type="AlphaFoldDB" id="A0A9W7E4H0"/>
<sequence>MSTLGERIAGDTNITLLLFKLLGQHRDTPEKVPVCAAKLADLTRRDLHTIASGMLFALREEEDEEEATKWFIANYPSMGELSYMYPDFVDTLTTSCSSPPS</sequence>
<name>A0A9W7E4H0_9STRA</name>